<dbReference type="Proteomes" id="UP000321077">
    <property type="component" value="Segment"/>
</dbReference>
<evidence type="ECO:0000313" key="2">
    <source>
        <dbReference type="Proteomes" id="UP000321077"/>
    </source>
</evidence>
<proteinExistence type="predicted"/>
<accession>A0A5B7LWP1</accession>
<keyword evidence="2" id="KW-1185">Reference proteome</keyword>
<evidence type="ECO:0000313" key="1">
    <source>
        <dbReference type="EMBL" id="QBP28143.1"/>
    </source>
</evidence>
<name>A0A5B7LWP1_9CAUD</name>
<dbReference type="EMBL" id="MK443264">
    <property type="protein sequence ID" value="QBP28143.1"/>
    <property type="molecule type" value="Genomic_DNA"/>
</dbReference>
<organism evidence="1 2">
    <name type="scientific">Pseudomonas phage ITTPL</name>
    <dbReference type="NCBI Taxonomy" id="2544984"/>
    <lineage>
        <taxon>Viruses</taxon>
        <taxon>Duplodnaviria</taxon>
        <taxon>Heunggongvirae</taxon>
        <taxon>Uroviricota</taxon>
        <taxon>Caudoviricetes</taxon>
        <taxon>Vandenendeviridae</taxon>
        <taxon>Skurskavirinae</taxon>
        <taxon>Pakpunavirus</taxon>
        <taxon>Pakpunavirus ITTPL</taxon>
    </lineage>
</organism>
<protein>
    <submittedName>
        <fullName evidence="1">Uncharacterized protein</fullName>
    </submittedName>
</protein>
<reference evidence="1 2" key="1">
    <citation type="submission" date="2019-01" db="EMBL/GenBank/DDBJ databases">
        <title>Genomic characterization of Pseudomonas aeruginosa lytic bacteriophage IttPL.</title>
        <authorList>
            <person name="Alvi I.A."/>
            <person name="Asif M."/>
            <person name="Tabassum R."/>
            <person name="Abbas Z."/>
            <person name="Rehman S.U."/>
        </authorList>
    </citation>
    <scope>NUCLEOTIDE SEQUENCE [LARGE SCALE GENOMIC DNA]</scope>
</reference>
<sequence length="71" mass="7901">MEEIVKDEAVLSEDDLLVDTAGVDALLGFLEDQFKGPTGVLKGYMTMRVLCAKIESLDGFEELKNMEVNFE</sequence>
<gene>
    <name evidence="1" type="ORF">IttPL_0129</name>
</gene>